<comment type="subcellular location">
    <subcellularLocation>
        <location evidence="1">Periplasm</location>
    </subcellularLocation>
</comment>
<dbReference type="PANTHER" id="PTHR39210">
    <property type="entry name" value="HEPARIN-SULFATE LYASE"/>
    <property type="match status" value="1"/>
</dbReference>
<dbReference type="PANTHER" id="PTHR39210:SF1">
    <property type="entry name" value="HEPARIN-SULFATE LYASE"/>
    <property type="match status" value="1"/>
</dbReference>
<feature type="domain" description="Heparin-sulfate lyase N-terminal" evidence="6">
    <location>
        <begin position="87"/>
        <end position="315"/>
    </location>
</feature>
<proteinExistence type="predicted"/>
<dbReference type="InterPro" id="IPR031680">
    <property type="entry name" value="Hepar_II_III_N"/>
</dbReference>
<dbReference type="Gene3D" id="1.50.10.100">
    <property type="entry name" value="Chondroitin AC/alginate lyase"/>
    <property type="match status" value="1"/>
</dbReference>
<keyword evidence="2" id="KW-0732">Signal</keyword>
<dbReference type="Proteomes" id="UP000548355">
    <property type="component" value="Unassembled WGS sequence"/>
</dbReference>
<gene>
    <name evidence="7" type="ORF">HU146_04085</name>
</gene>
<protein>
    <submittedName>
        <fullName evidence="7">Alginate lyase family protein</fullName>
    </submittedName>
</protein>
<evidence type="ECO:0000256" key="1">
    <source>
        <dbReference type="ARBA" id="ARBA00004418"/>
    </source>
</evidence>
<dbReference type="InterPro" id="IPR008929">
    <property type="entry name" value="Chondroitin_lyas"/>
</dbReference>
<sequence>MNFEEWIWALPSLSSFGEAIEKGLVMQTIFGKIVANQSAESVKTYILNQQDAAYKELLLSCQNLLNDIFIFEDNWDMEPCSVGYHLAPLDWTADCHGDEEWTFMLNRQEYLWKLVLAYLVEKDSRYMEQVKRFIFSWIEQVTNWHPKRTSSRTLDTAIRCLSWLNILPFLIDWGGLSEAERSQLLVSIQKQLSYLHSHYRAKDTLSNWGIFQTGAMLLAHAYIGDQVDLVELHHFAHQEIQEQIQTQILEDGTQFEQSFLYHVEVYKLLLGLAFSLPDYRKQWTPILKKMADYVLQMTGPDGKSVALGDSDVHCTSDILQMTAIFFEDGTYLVDNSKLDLGVLFLVGENGLRIFEHLTAQPNSSGGQHFSESGHSIVKEVDSYLCFKAGPVGSAHSHSDQNSLCFYHKGQPIVIDSGRFSYRECEERYLLKSAWAHSTCILDDNAPEQIKGSWEYDTYPQFISHSYKGVERCHWMQGIYQAQTSQGLSYWHKRQLLMVGGDLLLIVDSVDCSGQHELISQLILDERVKIGEERLNDLRLYSQKDFEIQKTVRSPRYNQLVETNKLVKKESFQDRLVTFTLLADEAIRVKQLPVYQTDYHLIESGLAFSCQGKGLNILLVVSDNDIYKGEKLLQVAGYKLRGKCLVVDRDKRQVVRLKN</sequence>
<accession>A0A7Y6RPM6</accession>
<dbReference type="GO" id="GO:0016829">
    <property type="term" value="F:lyase activity"/>
    <property type="evidence" value="ECO:0007669"/>
    <property type="project" value="UniProtKB-KW"/>
</dbReference>
<dbReference type="RefSeq" id="WP_009910066.1">
    <property type="nucleotide sequence ID" value="NZ_BCCO01000015.1"/>
</dbReference>
<evidence type="ECO:0000313" key="7">
    <source>
        <dbReference type="EMBL" id="NVH36438.1"/>
    </source>
</evidence>
<dbReference type="InterPro" id="IPR012480">
    <property type="entry name" value="Hepar_II_III_C"/>
</dbReference>
<comment type="caution">
    <text evidence="7">The sequence shown here is derived from an EMBL/GenBank/DDBJ whole genome shotgun (WGS) entry which is preliminary data.</text>
</comment>
<name>A0A7Y6RPM6_STRSU</name>
<keyword evidence="4 7" id="KW-0456">Lyase</keyword>
<evidence type="ECO:0000256" key="4">
    <source>
        <dbReference type="ARBA" id="ARBA00023239"/>
    </source>
</evidence>
<dbReference type="EMBL" id="JABXEU010000010">
    <property type="protein sequence ID" value="NVH36438.1"/>
    <property type="molecule type" value="Genomic_DNA"/>
</dbReference>
<evidence type="ECO:0000256" key="3">
    <source>
        <dbReference type="ARBA" id="ARBA00022764"/>
    </source>
</evidence>
<dbReference type="Pfam" id="PF07940">
    <property type="entry name" value="Hepar_II_III_C"/>
    <property type="match status" value="1"/>
</dbReference>
<organism evidence="7 8">
    <name type="scientific">Streptococcus suis</name>
    <dbReference type="NCBI Taxonomy" id="1307"/>
    <lineage>
        <taxon>Bacteria</taxon>
        <taxon>Bacillati</taxon>
        <taxon>Bacillota</taxon>
        <taxon>Bacilli</taxon>
        <taxon>Lactobacillales</taxon>
        <taxon>Streptococcaceae</taxon>
        <taxon>Streptococcus</taxon>
    </lineage>
</organism>
<dbReference type="Gene3D" id="2.70.98.70">
    <property type="match status" value="1"/>
</dbReference>
<dbReference type="AlphaFoldDB" id="A0A7Y6RPM6"/>
<evidence type="ECO:0000259" key="5">
    <source>
        <dbReference type="Pfam" id="PF07940"/>
    </source>
</evidence>
<evidence type="ECO:0000256" key="2">
    <source>
        <dbReference type="ARBA" id="ARBA00022729"/>
    </source>
</evidence>
<keyword evidence="3" id="KW-0574">Periplasm</keyword>
<feature type="domain" description="Heparinase II/III-like C-terminal" evidence="5">
    <location>
        <begin position="365"/>
        <end position="532"/>
    </location>
</feature>
<dbReference type="Pfam" id="PF16889">
    <property type="entry name" value="Hepar_II_III_N"/>
    <property type="match status" value="1"/>
</dbReference>
<dbReference type="SUPFAM" id="SSF48230">
    <property type="entry name" value="Chondroitin AC/alginate lyase"/>
    <property type="match status" value="1"/>
</dbReference>
<evidence type="ECO:0000259" key="6">
    <source>
        <dbReference type="Pfam" id="PF16889"/>
    </source>
</evidence>
<evidence type="ECO:0000313" key="8">
    <source>
        <dbReference type="Proteomes" id="UP000548355"/>
    </source>
</evidence>
<reference evidence="7 8" key="1">
    <citation type="submission" date="2020-06" db="EMBL/GenBank/DDBJ databases">
        <title>Pan-genome analysis of Streptococcus suis serotype 2 revealed genomic diversity among strains of different virulence.</title>
        <authorList>
            <person name="Guo G."/>
            <person name="Zhang W."/>
        </authorList>
    </citation>
    <scope>NUCLEOTIDE SEQUENCE [LARGE SCALE GENOMIC DNA]</scope>
    <source>
        <strain evidence="7 8">ZJ92091101</strain>
    </source>
</reference>
<dbReference type="GO" id="GO:0042597">
    <property type="term" value="C:periplasmic space"/>
    <property type="evidence" value="ECO:0007669"/>
    <property type="project" value="UniProtKB-SubCell"/>
</dbReference>